<sequence>MTHQPDPGHPPRPQVPVHPESVRPEPDSARFYGPPPLPGPRPPGPPGPPPGGPQEQQQGWAPPPRVPARKGVVGTLLDLSFDYMITAKLVKAVYALALVSITLMDLILAWYGLALLVDGSGLGLALLVATPFIWIFQLLVTRLILEFVINQFKISEYLRIIKDKT</sequence>
<evidence type="ECO:0008006" key="5">
    <source>
        <dbReference type="Google" id="ProtNLM"/>
    </source>
</evidence>
<feature type="compositionally biased region" description="Pro residues" evidence="1">
    <location>
        <begin position="33"/>
        <end position="52"/>
    </location>
</feature>
<protein>
    <recommendedName>
        <fullName evidence="5">DUF4282 domain-containing protein</fullName>
    </recommendedName>
</protein>
<evidence type="ECO:0000313" key="3">
    <source>
        <dbReference type="EMBL" id="GAA4224611.1"/>
    </source>
</evidence>
<accession>A0ABP8BSB2</accession>
<evidence type="ECO:0000256" key="1">
    <source>
        <dbReference type="SAM" id="MobiDB-lite"/>
    </source>
</evidence>
<name>A0ABP8BSB2_9ACTN</name>
<feature type="region of interest" description="Disordered" evidence="1">
    <location>
        <begin position="1"/>
        <end position="67"/>
    </location>
</feature>
<keyword evidence="2" id="KW-1133">Transmembrane helix</keyword>
<keyword evidence="4" id="KW-1185">Reference proteome</keyword>
<gene>
    <name evidence="3" type="ORF">GCM10022254_04470</name>
</gene>
<comment type="caution">
    <text evidence="3">The sequence shown here is derived from an EMBL/GenBank/DDBJ whole genome shotgun (WGS) entry which is preliminary data.</text>
</comment>
<feature type="transmembrane region" description="Helical" evidence="2">
    <location>
        <begin position="93"/>
        <end position="116"/>
    </location>
</feature>
<feature type="transmembrane region" description="Helical" evidence="2">
    <location>
        <begin position="122"/>
        <end position="145"/>
    </location>
</feature>
<dbReference type="EMBL" id="BAABAS010000003">
    <property type="protein sequence ID" value="GAA4224611.1"/>
    <property type="molecule type" value="Genomic_DNA"/>
</dbReference>
<dbReference type="Pfam" id="PF14110">
    <property type="entry name" value="DUF4282"/>
    <property type="match status" value="1"/>
</dbReference>
<dbReference type="Proteomes" id="UP001501710">
    <property type="component" value="Unassembled WGS sequence"/>
</dbReference>
<dbReference type="RefSeq" id="WP_344888754.1">
    <property type="nucleotide sequence ID" value="NZ_BAABAS010000003.1"/>
</dbReference>
<keyword evidence="2" id="KW-0472">Membrane</keyword>
<dbReference type="InterPro" id="IPR025557">
    <property type="entry name" value="DUF4282"/>
</dbReference>
<organism evidence="3 4">
    <name type="scientific">Actinomadura meridiana</name>
    <dbReference type="NCBI Taxonomy" id="559626"/>
    <lineage>
        <taxon>Bacteria</taxon>
        <taxon>Bacillati</taxon>
        <taxon>Actinomycetota</taxon>
        <taxon>Actinomycetes</taxon>
        <taxon>Streptosporangiales</taxon>
        <taxon>Thermomonosporaceae</taxon>
        <taxon>Actinomadura</taxon>
    </lineage>
</organism>
<proteinExistence type="predicted"/>
<keyword evidence="2" id="KW-0812">Transmembrane</keyword>
<evidence type="ECO:0000313" key="4">
    <source>
        <dbReference type="Proteomes" id="UP001501710"/>
    </source>
</evidence>
<evidence type="ECO:0000256" key="2">
    <source>
        <dbReference type="SAM" id="Phobius"/>
    </source>
</evidence>
<reference evidence="4" key="1">
    <citation type="journal article" date="2019" name="Int. J. Syst. Evol. Microbiol.">
        <title>The Global Catalogue of Microorganisms (GCM) 10K type strain sequencing project: providing services to taxonomists for standard genome sequencing and annotation.</title>
        <authorList>
            <consortium name="The Broad Institute Genomics Platform"/>
            <consortium name="The Broad Institute Genome Sequencing Center for Infectious Disease"/>
            <person name="Wu L."/>
            <person name="Ma J."/>
        </authorList>
    </citation>
    <scope>NUCLEOTIDE SEQUENCE [LARGE SCALE GENOMIC DNA]</scope>
    <source>
        <strain evidence="4">JCM 17440</strain>
    </source>
</reference>
<feature type="compositionally biased region" description="Pro residues" evidence="1">
    <location>
        <begin position="7"/>
        <end position="16"/>
    </location>
</feature>